<proteinExistence type="predicted"/>
<gene>
    <name evidence="1" type="ORF">GCM10009759_37370</name>
</gene>
<reference evidence="1 2" key="1">
    <citation type="journal article" date="2019" name="Int. J. Syst. Evol. Microbiol.">
        <title>The Global Catalogue of Microorganisms (GCM) 10K type strain sequencing project: providing services to taxonomists for standard genome sequencing and annotation.</title>
        <authorList>
            <consortium name="The Broad Institute Genomics Platform"/>
            <consortium name="The Broad Institute Genome Sequencing Center for Infectious Disease"/>
            <person name="Wu L."/>
            <person name="Ma J."/>
        </authorList>
    </citation>
    <scope>NUCLEOTIDE SEQUENCE [LARGE SCALE GENOMIC DNA]</scope>
    <source>
        <strain evidence="1 2">JCM 14559</strain>
    </source>
</reference>
<dbReference type="RefSeq" id="WP_344553399.1">
    <property type="nucleotide sequence ID" value="NZ_BAAANS010000024.1"/>
</dbReference>
<evidence type="ECO:0000313" key="2">
    <source>
        <dbReference type="Proteomes" id="UP001500897"/>
    </source>
</evidence>
<organism evidence="1 2">
    <name type="scientific">Kitasatospora saccharophila</name>
    <dbReference type="NCBI Taxonomy" id="407973"/>
    <lineage>
        <taxon>Bacteria</taxon>
        <taxon>Bacillati</taxon>
        <taxon>Actinomycetota</taxon>
        <taxon>Actinomycetes</taxon>
        <taxon>Kitasatosporales</taxon>
        <taxon>Streptomycetaceae</taxon>
        <taxon>Kitasatospora</taxon>
    </lineage>
</organism>
<dbReference type="EMBL" id="BAAANS010000024">
    <property type="protein sequence ID" value="GAA2102654.1"/>
    <property type="molecule type" value="Genomic_DNA"/>
</dbReference>
<comment type="caution">
    <text evidence="1">The sequence shown here is derived from an EMBL/GenBank/DDBJ whole genome shotgun (WGS) entry which is preliminary data.</text>
</comment>
<sequence>MPRPSELLDAAECRFLARALGEWGGPARSGDAMAYALGFADAADLLAGCGRLAAELRGDLPLSAADWARVLLAAEVVFASDLVGSGTEWSTTTGWDDAESLRRLRSVQRKLGPVLRGQYGGRPGG</sequence>
<name>A0ABN2X210_9ACTN</name>
<evidence type="ECO:0000313" key="1">
    <source>
        <dbReference type="EMBL" id="GAA2102654.1"/>
    </source>
</evidence>
<dbReference type="Proteomes" id="UP001500897">
    <property type="component" value="Unassembled WGS sequence"/>
</dbReference>
<accession>A0ABN2X210</accession>
<keyword evidence="2" id="KW-1185">Reference proteome</keyword>
<protein>
    <submittedName>
        <fullName evidence="1">Uncharacterized protein</fullName>
    </submittedName>
</protein>